<name>A0A0L0HTP0_SPIPD</name>
<proteinExistence type="predicted"/>
<dbReference type="InterPro" id="IPR049452">
    <property type="entry name" value="Anoctamin_TM"/>
</dbReference>
<protein>
    <recommendedName>
        <fullName evidence="6">Anoctamin transmembrane domain-containing protein</fullName>
    </recommendedName>
</protein>
<reference evidence="7 8" key="1">
    <citation type="submission" date="2009-08" db="EMBL/GenBank/DDBJ databases">
        <title>The Genome Sequence of Spizellomyces punctatus strain DAOM BR117.</title>
        <authorList>
            <consortium name="The Broad Institute Genome Sequencing Platform"/>
            <person name="Russ C."/>
            <person name="Cuomo C."/>
            <person name="Shea T."/>
            <person name="Young S.K."/>
            <person name="Zeng Q."/>
            <person name="Koehrsen M."/>
            <person name="Haas B."/>
            <person name="Borodovsky M."/>
            <person name="Guigo R."/>
            <person name="Alvarado L."/>
            <person name="Berlin A."/>
            <person name="Bochicchio J."/>
            <person name="Borenstein D."/>
            <person name="Chapman S."/>
            <person name="Chen Z."/>
            <person name="Engels R."/>
            <person name="Freedman E."/>
            <person name="Gellesch M."/>
            <person name="Goldberg J."/>
            <person name="Griggs A."/>
            <person name="Gujja S."/>
            <person name="Heiman D."/>
            <person name="Hepburn T."/>
            <person name="Howarth C."/>
            <person name="Jen D."/>
            <person name="Larson L."/>
            <person name="Lewis B."/>
            <person name="Mehta T."/>
            <person name="Park D."/>
            <person name="Pearson M."/>
            <person name="Roberts A."/>
            <person name="Saif S."/>
            <person name="Shenoy N."/>
            <person name="Sisk P."/>
            <person name="Stolte C."/>
            <person name="Sykes S."/>
            <person name="Thomson T."/>
            <person name="Walk T."/>
            <person name="White J."/>
            <person name="Yandava C."/>
            <person name="Burger G."/>
            <person name="Gray M.W."/>
            <person name="Holland P.W.H."/>
            <person name="King N."/>
            <person name="Lang F.B.F."/>
            <person name="Roger A.J."/>
            <person name="Ruiz-Trillo I."/>
            <person name="Lander E."/>
            <person name="Nusbaum C."/>
        </authorList>
    </citation>
    <scope>NUCLEOTIDE SEQUENCE [LARGE SCALE GENOMIC DNA]</scope>
    <source>
        <strain evidence="7 8">DAOM BR117</strain>
    </source>
</reference>
<dbReference type="VEuPathDB" id="FungiDB:SPPG_08822"/>
<dbReference type="GO" id="GO:0016020">
    <property type="term" value="C:membrane"/>
    <property type="evidence" value="ECO:0007669"/>
    <property type="project" value="UniProtKB-SubCell"/>
</dbReference>
<feature type="transmembrane region" description="Helical" evidence="5">
    <location>
        <begin position="336"/>
        <end position="356"/>
    </location>
</feature>
<dbReference type="GO" id="GO:0032541">
    <property type="term" value="C:cortical endoplasmic reticulum"/>
    <property type="evidence" value="ECO:0007669"/>
    <property type="project" value="TreeGrafter"/>
</dbReference>
<evidence type="ECO:0000256" key="2">
    <source>
        <dbReference type="ARBA" id="ARBA00022692"/>
    </source>
</evidence>
<dbReference type="GeneID" id="27691947"/>
<dbReference type="GO" id="GO:0005254">
    <property type="term" value="F:chloride channel activity"/>
    <property type="evidence" value="ECO:0007669"/>
    <property type="project" value="TreeGrafter"/>
</dbReference>
<accession>A0A0L0HTP0</accession>
<feature type="transmembrane region" description="Helical" evidence="5">
    <location>
        <begin position="105"/>
        <end position="125"/>
    </location>
</feature>
<feature type="transmembrane region" description="Helical" evidence="5">
    <location>
        <begin position="153"/>
        <end position="174"/>
    </location>
</feature>
<keyword evidence="2 5" id="KW-0812">Transmembrane</keyword>
<dbReference type="RefSeq" id="XP_016612501.1">
    <property type="nucleotide sequence ID" value="XM_016756960.1"/>
</dbReference>
<dbReference type="InterPro" id="IPR007632">
    <property type="entry name" value="Anoctamin"/>
</dbReference>
<dbReference type="eggNOG" id="KOG2514">
    <property type="taxonomic scope" value="Eukaryota"/>
</dbReference>
<evidence type="ECO:0000259" key="6">
    <source>
        <dbReference type="Pfam" id="PF04547"/>
    </source>
</evidence>
<evidence type="ECO:0000313" key="7">
    <source>
        <dbReference type="EMBL" id="KND04462.1"/>
    </source>
</evidence>
<organism evidence="7 8">
    <name type="scientific">Spizellomyces punctatus (strain DAOM BR117)</name>
    <dbReference type="NCBI Taxonomy" id="645134"/>
    <lineage>
        <taxon>Eukaryota</taxon>
        <taxon>Fungi</taxon>
        <taxon>Fungi incertae sedis</taxon>
        <taxon>Chytridiomycota</taxon>
        <taxon>Chytridiomycota incertae sedis</taxon>
        <taxon>Chytridiomycetes</taxon>
        <taxon>Spizellomycetales</taxon>
        <taxon>Spizellomycetaceae</taxon>
        <taxon>Spizellomyces</taxon>
    </lineage>
</organism>
<dbReference type="PANTHER" id="PTHR12308:SF73">
    <property type="entry name" value="ANOCTAMIN"/>
    <property type="match status" value="1"/>
</dbReference>
<dbReference type="Proteomes" id="UP000053201">
    <property type="component" value="Unassembled WGS sequence"/>
</dbReference>
<evidence type="ECO:0000256" key="4">
    <source>
        <dbReference type="ARBA" id="ARBA00023136"/>
    </source>
</evidence>
<evidence type="ECO:0000256" key="5">
    <source>
        <dbReference type="SAM" id="Phobius"/>
    </source>
</evidence>
<dbReference type="Pfam" id="PF04547">
    <property type="entry name" value="Anoctamin"/>
    <property type="match status" value="1"/>
</dbReference>
<dbReference type="OMA" id="VHVTHPL"/>
<dbReference type="EMBL" id="KQ257450">
    <property type="protein sequence ID" value="KND04462.1"/>
    <property type="molecule type" value="Genomic_DNA"/>
</dbReference>
<comment type="subcellular location">
    <subcellularLocation>
        <location evidence="1">Membrane</location>
        <topology evidence="1">Multi-pass membrane protein</topology>
    </subcellularLocation>
</comment>
<evidence type="ECO:0000256" key="1">
    <source>
        <dbReference type="ARBA" id="ARBA00004141"/>
    </source>
</evidence>
<dbReference type="OrthoDB" id="296386at2759"/>
<keyword evidence="8" id="KW-1185">Reference proteome</keyword>
<keyword evidence="4 5" id="KW-0472">Membrane</keyword>
<feature type="transmembrane region" description="Helical" evidence="5">
    <location>
        <begin position="376"/>
        <end position="397"/>
    </location>
</feature>
<feature type="transmembrane region" description="Helical" evidence="5">
    <location>
        <begin position="277"/>
        <end position="299"/>
    </location>
</feature>
<dbReference type="InParanoid" id="A0A0L0HTP0"/>
<gene>
    <name evidence="7" type="ORF">SPPG_08822</name>
</gene>
<feature type="domain" description="Anoctamin transmembrane" evidence="6">
    <location>
        <begin position="3"/>
        <end position="411"/>
    </location>
</feature>
<keyword evidence="3 5" id="KW-1133">Transmembrane helix</keyword>
<feature type="transmembrane region" description="Helical" evidence="5">
    <location>
        <begin position="61"/>
        <end position="85"/>
    </location>
</feature>
<dbReference type="PANTHER" id="PTHR12308">
    <property type="entry name" value="ANOCTAMIN"/>
    <property type="match status" value="1"/>
</dbReference>
<dbReference type="AlphaFoldDB" id="A0A0L0HTP0"/>
<evidence type="ECO:0000256" key="3">
    <source>
        <dbReference type="ARBA" id="ARBA00022989"/>
    </source>
</evidence>
<sequence>MIATLYLEFWKRRNVRLAWWWDVLHFEKDERTRPQWYGTTVKRNPVTHRNEAHFPASLRRLILCGTITVMLSAMLIVVATIAGFIVVNVYLRWYFDTYLPDYDQYAGALSALVSLVVMTALRPCLVRLSKFLTDLENHKTETMYQDSLTAKNLLFDFLNTFGSLFYIALMKIWIQDGKLNIMGHTEWHDQCLYENCMLDLTIQMAVVFMGQGFLEQLRNFILPFWTESWRKSRKAPLNAESTDMEMNTAVSSQYEEDAKLLPFGMSDGFTDGYNGTVIQFGFIVLFAVAFPLAPLLSIIHNALRMRIDAYNLLTKFRRPYAFQAEDIGMWHNWLEAVSYLAVLVNALTIAFASPYFEANYLNLLGESTERQWTLRIAFILIFEHVVFGIKALVAWWIPDIPYDVKHAIQREEYINKGELDEADADADDVDPDTLRQNMCRIM</sequence>
<evidence type="ECO:0000313" key="8">
    <source>
        <dbReference type="Proteomes" id="UP000053201"/>
    </source>
</evidence>